<reference evidence="2" key="4">
    <citation type="submission" date="2023-12" db="EMBL/GenBank/DDBJ databases">
        <authorList>
            <person name="Sun Q."/>
            <person name="Inoue M."/>
        </authorList>
    </citation>
    <scope>NUCLEOTIDE SEQUENCE</scope>
    <source>
        <strain evidence="2">JCM 10667</strain>
    </source>
</reference>
<dbReference type="Proteomes" id="UP000549343">
    <property type="component" value="Unassembled WGS sequence"/>
</dbReference>
<reference evidence="3 4" key="3">
    <citation type="submission" date="2020-08" db="EMBL/GenBank/DDBJ databases">
        <title>Sequencing the genomes of 1000 actinobacteria strains.</title>
        <authorList>
            <person name="Klenk H.-P."/>
        </authorList>
    </citation>
    <scope>NUCLEOTIDE SEQUENCE [LARGE SCALE GENOMIC DNA]</scope>
    <source>
        <strain evidence="3 4">DSM 44772</strain>
    </source>
</reference>
<accession>A0A7W7IE54</accession>
<evidence type="ECO:0000313" key="5">
    <source>
        <dbReference type="Proteomes" id="UP001501427"/>
    </source>
</evidence>
<dbReference type="AlphaFoldDB" id="A0A7W7IE54"/>
<organism evidence="3 4">
    <name type="scientific">Actinomadura livida</name>
    <dbReference type="NCBI Taxonomy" id="79909"/>
    <lineage>
        <taxon>Bacteria</taxon>
        <taxon>Bacillati</taxon>
        <taxon>Actinomycetota</taxon>
        <taxon>Actinomycetes</taxon>
        <taxon>Streptosporangiales</taxon>
        <taxon>Thermomonosporaceae</taxon>
        <taxon>Actinomadura</taxon>
    </lineage>
</organism>
<name>A0A7W7IE54_9ACTN</name>
<evidence type="ECO:0000313" key="3">
    <source>
        <dbReference type="EMBL" id="MBB4775366.1"/>
    </source>
</evidence>
<keyword evidence="5" id="KW-1185">Reference proteome</keyword>
<evidence type="ECO:0000256" key="1">
    <source>
        <dbReference type="SAM" id="MobiDB-lite"/>
    </source>
</evidence>
<reference evidence="5" key="2">
    <citation type="journal article" date="2019" name="Int. J. Syst. Evol. Microbiol.">
        <title>The Global Catalogue of Microorganisms (GCM) 10K type strain sequencing project: providing services to taxonomists for standard genome sequencing and annotation.</title>
        <authorList>
            <consortium name="The Broad Institute Genomics Platform"/>
            <consortium name="The Broad Institute Genome Sequencing Center for Infectious Disease"/>
            <person name="Wu L."/>
            <person name="Ma J."/>
        </authorList>
    </citation>
    <scope>NUCLEOTIDE SEQUENCE [LARGE SCALE GENOMIC DNA]</scope>
    <source>
        <strain evidence="5">JCM 10667</strain>
    </source>
</reference>
<dbReference type="Proteomes" id="UP001501427">
    <property type="component" value="Unassembled WGS sequence"/>
</dbReference>
<dbReference type="EMBL" id="BAAAHD010000028">
    <property type="protein sequence ID" value="GAA0569994.1"/>
    <property type="molecule type" value="Genomic_DNA"/>
</dbReference>
<evidence type="ECO:0000313" key="2">
    <source>
        <dbReference type="EMBL" id="GAA0569994.1"/>
    </source>
</evidence>
<feature type="region of interest" description="Disordered" evidence="1">
    <location>
        <begin position="1"/>
        <end position="56"/>
    </location>
</feature>
<dbReference type="RefSeq" id="WP_229808032.1">
    <property type="nucleotide sequence ID" value="NZ_BAAAHD010000028.1"/>
</dbReference>
<protein>
    <submittedName>
        <fullName evidence="3">Uncharacterized protein</fullName>
    </submittedName>
</protein>
<sequence length="56" mass="5318">MQGRGGGEPADPGAGPDPGPAELRAAVSGYLAGVLPATGPGHDRNGTDPHTAAQSG</sequence>
<proteinExistence type="predicted"/>
<comment type="caution">
    <text evidence="3">The sequence shown here is derived from an EMBL/GenBank/DDBJ whole genome shotgun (WGS) entry which is preliminary data.</text>
</comment>
<dbReference type="EMBL" id="JACHMV010000001">
    <property type="protein sequence ID" value="MBB4775366.1"/>
    <property type="molecule type" value="Genomic_DNA"/>
</dbReference>
<gene>
    <name evidence="3" type="ORF">F4557_003784</name>
    <name evidence="2" type="ORF">GCM10009546_36030</name>
</gene>
<evidence type="ECO:0000313" key="4">
    <source>
        <dbReference type="Proteomes" id="UP000549343"/>
    </source>
</evidence>
<reference evidence="2" key="1">
    <citation type="journal article" date="2014" name="Int. J. Syst. Evol. Microbiol.">
        <title>Complete genome of a new Firmicutes species belonging to the dominant human colonic microbiota ('Ruminococcus bicirculans') reveals two chromosomes and a selective capacity to utilize plant glucans.</title>
        <authorList>
            <consortium name="NISC Comparative Sequencing Program"/>
            <person name="Wegmann U."/>
            <person name="Louis P."/>
            <person name="Goesmann A."/>
            <person name="Henrissat B."/>
            <person name="Duncan S.H."/>
            <person name="Flint H.J."/>
        </authorList>
    </citation>
    <scope>NUCLEOTIDE SEQUENCE</scope>
    <source>
        <strain evidence="2">JCM 10667</strain>
    </source>
</reference>